<name>A0A0R2GZY2_WEIVI</name>
<dbReference type="PANTHER" id="PTHR43201">
    <property type="entry name" value="ACYL-COA SYNTHETASE"/>
    <property type="match status" value="1"/>
</dbReference>
<dbReference type="GO" id="GO:0008756">
    <property type="term" value="F:o-succinylbenzoate-CoA ligase activity"/>
    <property type="evidence" value="ECO:0007669"/>
    <property type="project" value="UniProtKB-UniRule"/>
</dbReference>
<dbReference type="OrthoDB" id="9762242at2"/>
<feature type="domain" description="AMP-binding enzyme C-terminal" evidence="7">
    <location>
        <begin position="390"/>
        <end position="466"/>
    </location>
</feature>
<dbReference type="PROSITE" id="PS00455">
    <property type="entry name" value="AMP_BINDING"/>
    <property type="match status" value="1"/>
</dbReference>
<evidence type="ECO:0000256" key="2">
    <source>
        <dbReference type="ARBA" id="ARBA00022598"/>
    </source>
</evidence>
<dbReference type="InterPro" id="IPR025110">
    <property type="entry name" value="AMP-bd_C"/>
</dbReference>
<dbReference type="GO" id="GO:0009234">
    <property type="term" value="P:menaquinone biosynthetic process"/>
    <property type="evidence" value="ECO:0007669"/>
    <property type="project" value="UniProtKB-UniRule"/>
</dbReference>
<dbReference type="SUPFAM" id="SSF56801">
    <property type="entry name" value="Acetyl-CoA synthetase-like"/>
    <property type="match status" value="1"/>
</dbReference>
<comment type="pathway">
    <text evidence="5">Quinol/quinone metabolism; menaquinone biosynthesis.</text>
</comment>
<comment type="caution">
    <text evidence="8">The sequence shown here is derived from an EMBL/GenBank/DDBJ whole genome shotgun (WGS) entry which is preliminary data.</text>
</comment>
<dbReference type="UniPathway" id="UPA00079"/>
<dbReference type="InterPro" id="IPR010192">
    <property type="entry name" value="MenE"/>
</dbReference>
<keyword evidence="1 5" id="KW-0474">Menaquinone biosynthesis</keyword>
<reference evidence="8 9" key="1">
    <citation type="journal article" date="2015" name="Genome Announc.">
        <title>Expanding the biotechnology potential of lactobacilli through comparative genomics of 213 strains and associated genera.</title>
        <authorList>
            <person name="Sun Z."/>
            <person name="Harris H.M."/>
            <person name="McCann A."/>
            <person name="Guo C."/>
            <person name="Argimon S."/>
            <person name="Zhang W."/>
            <person name="Yang X."/>
            <person name="Jeffery I.B."/>
            <person name="Cooney J.C."/>
            <person name="Kagawa T.F."/>
            <person name="Liu W."/>
            <person name="Song Y."/>
            <person name="Salvetti E."/>
            <person name="Wrobel A."/>
            <person name="Rasinkangas P."/>
            <person name="Parkhill J."/>
            <person name="Rea M.C."/>
            <person name="O'Sullivan O."/>
            <person name="Ritari J."/>
            <person name="Douillard F.P."/>
            <person name="Paul Ross R."/>
            <person name="Yang R."/>
            <person name="Briner A.E."/>
            <person name="Felis G.E."/>
            <person name="de Vos W.M."/>
            <person name="Barrangou R."/>
            <person name="Klaenhammer T.R."/>
            <person name="Caufield P.W."/>
            <person name="Cui Y."/>
            <person name="Zhang H."/>
            <person name="O'Toole P.W."/>
        </authorList>
    </citation>
    <scope>NUCLEOTIDE SEQUENCE [LARGE SCALE GENOMIC DNA]</scope>
    <source>
        <strain evidence="8 9">DSM 20410</strain>
    </source>
</reference>
<evidence type="ECO:0000256" key="3">
    <source>
        <dbReference type="ARBA" id="ARBA00022741"/>
    </source>
</evidence>
<dbReference type="UniPathway" id="UPA01057">
    <property type="reaction ID" value="UER00166"/>
</dbReference>
<comment type="catalytic activity">
    <reaction evidence="5">
        <text>2-succinylbenzoate + ATP + CoA = 2-succinylbenzoyl-CoA + AMP + diphosphate</text>
        <dbReference type="Rhea" id="RHEA:17009"/>
        <dbReference type="ChEBI" id="CHEBI:18325"/>
        <dbReference type="ChEBI" id="CHEBI:30616"/>
        <dbReference type="ChEBI" id="CHEBI:33019"/>
        <dbReference type="ChEBI" id="CHEBI:57287"/>
        <dbReference type="ChEBI" id="CHEBI:57364"/>
        <dbReference type="ChEBI" id="CHEBI:456215"/>
        <dbReference type="EC" id="6.2.1.26"/>
    </reaction>
</comment>
<dbReference type="Proteomes" id="UP000051992">
    <property type="component" value="Unassembled WGS sequence"/>
</dbReference>
<comment type="similarity">
    <text evidence="5">Belongs to the ATP-dependent AMP-binding enzyme family. MenE subfamily.</text>
</comment>
<keyword evidence="4 5" id="KW-0067">ATP-binding</keyword>
<evidence type="ECO:0000313" key="8">
    <source>
        <dbReference type="EMBL" id="KRN46329.1"/>
    </source>
</evidence>
<dbReference type="GO" id="GO:0031956">
    <property type="term" value="F:medium-chain fatty acid-CoA ligase activity"/>
    <property type="evidence" value="ECO:0007669"/>
    <property type="project" value="TreeGrafter"/>
</dbReference>
<keyword evidence="3 5" id="KW-0547">Nucleotide-binding</keyword>
<dbReference type="InterPro" id="IPR042099">
    <property type="entry name" value="ANL_N_sf"/>
</dbReference>
<keyword evidence="2 5" id="KW-0436">Ligase</keyword>
<dbReference type="GO" id="GO:0006631">
    <property type="term" value="P:fatty acid metabolic process"/>
    <property type="evidence" value="ECO:0007669"/>
    <property type="project" value="TreeGrafter"/>
</dbReference>
<dbReference type="Gene3D" id="3.30.300.30">
    <property type="match status" value="1"/>
</dbReference>
<dbReference type="GO" id="GO:0005524">
    <property type="term" value="F:ATP binding"/>
    <property type="evidence" value="ECO:0007669"/>
    <property type="project" value="UniProtKB-KW"/>
</dbReference>
<dbReference type="PATRIC" id="fig|1629.5.peg.602"/>
<gene>
    <name evidence="5" type="primary">menE</name>
    <name evidence="8" type="ORF">IV50_GL000598</name>
</gene>
<sequence>MQNWLQKRVALTPTRTAVRFNGISLSFQELNTAVLSLAGKLARVLDDNPRVAVLMSNTLLGYEMILALQQLGREIVLLNYRLAPAELAFQIEDVEITQVVQADTYTGQLDVVQQVTFDYVQSQAPQMVEPVAEFALDQVTTIMYTSGTTGKPKGVEQTYGNHFYSAVGSMLNLGLTASDTWVAAVPIFHISGFSIMMRSLIYGMTVQLYERFDATVINQDIMAGDITTISVVPTMLKDLLEALPSGQCYPETFRTMLLGGGPADLATLRHAQSVNVEVVQSYGMTETASQIIALDPTDAISKMGSVGKPLFPVELKLAHANENGVGRVQVKSPTLTVGYVRQPAKFADAFEDGWFDTGDMGYLDDDGYLYLVGREGDMISSGGENIFPDEVEAMYREMPEIKEIGVVGVPDEKWGAVPVAVVELVDGADVSATDLLAYGREHIAHYKVPKAFYRLSKPWPRTASGKLQRYQLQQFIVATEKIN</sequence>
<dbReference type="EC" id="6.2.1.26" evidence="5"/>
<proteinExistence type="inferred from homology"/>
<dbReference type="RefSeq" id="WP_057744852.1">
    <property type="nucleotide sequence ID" value="NZ_BJLU01000007.1"/>
</dbReference>
<evidence type="ECO:0000256" key="4">
    <source>
        <dbReference type="ARBA" id="ARBA00022840"/>
    </source>
</evidence>
<protein>
    <recommendedName>
        <fullName evidence="5">2-succinylbenzoate--CoA ligase</fullName>
        <ecNumber evidence="5">6.2.1.26</ecNumber>
    </recommendedName>
    <alternativeName>
        <fullName evidence="5">o-succinylbenzoyl-CoA synthetase</fullName>
        <shortName evidence="5">OSB-CoA synthetase</shortName>
    </alternativeName>
</protein>
<dbReference type="Pfam" id="PF00501">
    <property type="entry name" value="AMP-binding"/>
    <property type="match status" value="1"/>
</dbReference>
<comment type="pathway">
    <text evidence="5">Quinol/quinone metabolism; 1,4-dihydroxy-2-naphthoate biosynthesis; 1,4-dihydroxy-2-naphthoate from chorismate: step 5/7.</text>
</comment>
<dbReference type="HAMAP" id="MF_00731">
    <property type="entry name" value="MenE"/>
    <property type="match status" value="1"/>
</dbReference>
<evidence type="ECO:0000313" key="9">
    <source>
        <dbReference type="Proteomes" id="UP000051992"/>
    </source>
</evidence>
<dbReference type="InterPro" id="IPR045851">
    <property type="entry name" value="AMP-bd_C_sf"/>
</dbReference>
<dbReference type="Pfam" id="PF13193">
    <property type="entry name" value="AMP-binding_C"/>
    <property type="match status" value="1"/>
</dbReference>
<evidence type="ECO:0000256" key="1">
    <source>
        <dbReference type="ARBA" id="ARBA00022428"/>
    </source>
</evidence>
<keyword evidence="9" id="KW-1185">Reference proteome</keyword>
<dbReference type="NCBIfam" id="TIGR01923">
    <property type="entry name" value="menE"/>
    <property type="match status" value="1"/>
</dbReference>
<organism evidence="8 9">
    <name type="scientific">Weissella viridescens</name>
    <name type="common">Lactobacillus viridescens</name>
    <dbReference type="NCBI Taxonomy" id="1629"/>
    <lineage>
        <taxon>Bacteria</taxon>
        <taxon>Bacillati</taxon>
        <taxon>Bacillota</taxon>
        <taxon>Bacilli</taxon>
        <taxon>Lactobacillales</taxon>
        <taxon>Lactobacillaceae</taxon>
        <taxon>Weissella</taxon>
    </lineage>
</organism>
<comment type="function">
    <text evidence="5">Converts 2-succinylbenzoate (OSB) to 2-succinylbenzoyl-CoA (OSB-CoA).</text>
</comment>
<evidence type="ECO:0000259" key="6">
    <source>
        <dbReference type="Pfam" id="PF00501"/>
    </source>
</evidence>
<evidence type="ECO:0000259" key="7">
    <source>
        <dbReference type="Pfam" id="PF13193"/>
    </source>
</evidence>
<dbReference type="PANTHER" id="PTHR43201:SF32">
    <property type="entry name" value="2-SUCCINYLBENZOATE--COA LIGASE, CHLOROPLASTIC_PEROXISOMAL"/>
    <property type="match status" value="1"/>
</dbReference>
<dbReference type="Gene3D" id="3.40.50.12780">
    <property type="entry name" value="N-terminal domain of ligase-like"/>
    <property type="match status" value="1"/>
</dbReference>
<evidence type="ECO:0000256" key="5">
    <source>
        <dbReference type="HAMAP-Rule" id="MF_00731"/>
    </source>
</evidence>
<dbReference type="AlphaFoldDB" id="A0A0R2GZY2"/>
<dbReference type="NCBIfam" id="NF002966">
    <property type="entry name" value="PRK03640.1"/>
    <property type="match status" value="1"/>
</dbReference>
<accession>A0A0R2GZY2</accession>
<dbReference type="InterPro" id="IPR000873">
    <property type="entry name" value="AMP-dep_synth/lig_dom"/>
</dbReference>
<feature type="domain" description="AMP-dependent synthetase/ligase" evidence="6">
    <location>
        <begin position="6"/>
        <end position="339"/>
    </location>
</feature>
<dbReference type="InterPro" id="IPR020845">
    <property type="entry name" value="AMP-binding_CS"/>
</dbReference>
<dbReference type="EMBL" id="JQBM01000002">
    <property type="protein sequence ID" value="KRN46329.1"/>
    <property type="molecule type" value="Genomic_DNA"/>
</dbReference>